<comment type="caution">
    <text evidence="1">The sequence shown here is derived from an EMBL/GenBank/DDBJ whole genome shotgun (WGS) entry which is preliminary data.</text>
</comment>
<evidence type="ECO:0000313" key="2">
    <source>
        <dbReference type="Proteomes" id="UP001497382"/>
    </source>
</evidence>
<dbReference type="Proteomes" id="UP001497382">
    <property type="component" value="Unassembled WGS sequence"/>
</dbReference>
<reference evidence="1 2" key="1">
    <citation type="submission" date="2024-04" db="EMBL/GenBank/DDBJ databases">
        <authorList>
            <person name="Rising A."/>
            <person name="Reimegard J."/>
            <person name="Sonavane S."/>
            <person name="Akerstrom W."/>
            <person name="Nylinder S."/>
            <person name="Hedman E."/>
            <person name="Kallberg Y."/>
        </authorList>
    </citation>
    <scope>NUCLEOTIDE SEQUENCE [LARGE SCALE GENOMIC DNA]</scope>
</reference>
<name>A0AAV2B985_9ARAC</name>
<protein>
    <submittedName>
        <fullName evidence="1">Uncharacterized protein</fullName>
    </submittedName>
</protein>
<keyword evidence="2" id="KW-1185">Reference proteome</keyword>
<dbReference type="AlphaFoldDB" id="A0AAV2B985"/>
<dbReference type="EMBL" id="CAXIEN010000313">
    <property type="protein sequence ID" value="CAL1292793.1"/>
    <property type="molecule type" value="Genomic_DNA"/>
</dbReference>
<sequence length="18" mass="2035">MWKRICCEKSSYQASGAS</sequence>
<evidence type="ECO:0000313" key="1">
    <source>
        <dbReference type="EMBL" id="CAL1292793.1"/>
    </source>
</evidence>
<accession>A0AAV2B985</accession>
<gene>
    <name evidence="1" type="ORF">LARSCL_LOCUS17852</name>
</gene>
<organism evidence="1 2">
    <name type="scientific">Larinioides sclopetarius</name>
    <dbReference type="NCBI Taxonomy" id="280406"/>
    <lineage>
        <taxon>Eukaryota</taxon>
        <taxon>Metazoa</taxon>
        <taxon>Ecdysozoa</taxon>
        <taxon>Arthropoda</taxon>
        <taxon>Chelicerata</taxon>
        <taxon>Arachnida</taxon>
        <taxon>Araneae</taxon>
        <taxon>Araneomorphae</taxon>
        <taxon>Entelegynae</taxon>
        <taxon>Araneoidea</taxon>
        <taxon>Araneidae</taxon>
        <taxon>Larinioides</taxon>
    </lineage>
</organism>
<proteinExistence type="predicted"/>